<dbReference type="InterPro" id="IPR027417">
    <property type="entry name" value="P-loop_NTPase"/>
</dbReference>
<dbReference type="GO" id="GO:0005524">
    <property type="term" value="F:ATP binding"/>
    <property type="evidence" value="ECO:0007669"/>
    <property type="project" value="UniProtKB-KW"/>
</dbReference>
<feature type="domain" description="HD Cas3-type" evidence="11">
    <location>
        <begin position="10"/>
        <end position="225"/>
    </location>
</feature>
<feature type="domain" description="Helicase ATP-binding" evidence="10">
    <location>
        <begin position="283"/>
        <end position="471"/>
    </location>
</feature>
<keyword evidence="6" id="KW-0378">Hydrolase</keyword>
<dbReference type="OrthoDB" id="9810236at2"/>
<dbReference type="InterPro" id="IPR054712">
    <property type="entry name" value="Cas3-like_dom"/>
</dbReference>
<dbReference type="GO" id="GO:0016787">
    <property type="term" value="F:hydrolase activity"/>
    <property type="evidence" value="ECO:0007669"/>
    <property type="project" value="UniProtKB-KW"/>
</dbReference>
<dbReference type="InterPro" id="IPR006474">
    <property type="entry name" value="Helicase_Cas3_CRISPR-ass_core"/>
</dbReference>
<keyword evidence="13" id="KW-1185">Reference proteome</keyword>
<accession>A0A7Z9BFS1</accession>
<keyword evidence="7" id="KW-0347">Helicase</keyword>
<evidence type="ECO:0000256" key="5">
    <source>
        <dbReference type="ARBA" id="ARBA00022741"/>
    </source>
</evidence>
<dbReference type="GO" id="GO:0005829">
    <property type="term" value="C:cytosol"/>
    <property type="evidence" value="ECO:0007669"/>
    <property type="project" value="TreeGrafter"/>
</dbReference>
<reference evidence="12" key="1">
    <citation type="submission" date="2019-10" db="EMBL/GenBank/DDBJ databases">
        <authorList>
            <consortium name="Genoscope - CEA"/>
            <person name="William W."/>
        </authorList>
    </citation>
    <scope>NUCLEOTIDE SEQUENCE [LARGE SCALE GENOMIC DNA]</scope>
    <source>
        <strain evidence="12">BBR_PRJEB10994</strain>
    </source>
</reference>
<dbReference type="PROSITE" id="PS51192">
    <property type="entry name" value="HELICASE_ATP_BIND_1"/>
    <property type="match status" value="1"/>
</dbReference>
<dbReference type="SMART" id="SM00487">
    <property type="entry name" value="DEXDc"/>
    <property type="match status" value="1"/>
</dbReference>
<dbReference type="CDD" id="cd09641">
    <property type="entry name" value="Cas3''_I"/>
    <property type="match status" value="1"/>
</dbReference>
<dbReference type="NCBIfam" id="TIGR01587">
    <property type="entry name" value="cas3_core"/>
    <property type="match status" value="1"/>
</dbReference>
<dbReference type="SUPFAM" id="SSF109604">
    <property type="entry name" value="HD-domain/PDEase-like"/>
    <property type="match status" value="1"/>
</dbReference>
<keyword evidence="9" id="KW-0051">Antiviral defense</keyword>
<evidence type="ECO:0000259" key="10">
    <source>
        <dbReference type="PROSITE" id="PS51192"/>
    </source>
</evidence>
<dbReference type="InterPro" id="IPR014001">
    <property type="entry name" value="Helicase_ATP-bd"/>
</dbReference>
<evidence type="ECO:0000256" key="7">
    <source>
        <dbReference type="ARBA" id="ARBA00022806"/>
    </source>
</evidence>
<dbReference type="Gene3D" id="3.40.50.300">
    <property type="entry name" value="P-loop containing nucleotide triphosphate hydrolases"/>
    <property type="match status" value="2"/>
</dbReference>
<evidence type="ECO:0000256" key="3">
    <source>
        <dbReference type="ARBA" id="ARBA00022722"/>
    </source>
</evidence>
<comment type="similarity">
    <text evidence="2">In the central section; belongs to the CRISPR-associated helicase Cas3 family.</text>
</comment>
<evidence type="ECO:0000259" key="11">
    <source>
        <dbReference type="PROSITE" id="PS51643"/>
    </source>
</evidence>
<dbReference type="GO" id="GO:0003724">
    <property type="term" value="F:RNA helicase activity"/>
    <property type="evidence" value="ECO:0007669"/>
    <property type="project" value="TreeGrafter"/>
</dbReference>
<keyword evidence="5" id="KW-0547">Nucleotide-binding</keyword>
<evidence type="ECO:0008006" key="14">
    <source>
        <dbReference type="Google" id="ProtNLM"/>
    </source>
</evidence>
<dbReference type="PROSITE" id="PS51643">
    <property type="entry name" value="HD_CAS3"/>
    <property type="match status" value="1"/>
</dbReference>
<dbReference type="Proteomes" id="UP000182190">
    <property type="component" value="Unassembled WGS sequence"/>
</dbReference>
<organism evidence="12 13">
    <name type="scientific">Planktothrix paucivesiculata PCC 9631</name>
    <dbReference type="NCBI Taxonomy" id="671071"/>
    <lineage>
        <taxon>Bacteria</taxon>
        <taxon>Bacillati</taxon>
        <taxon>Cyanobacteriota</taxon>
        <taxon>Cyanophyceae</taxon>
        <taxon>Oscillatoriophycideae</taxon>
        <taxon>Oscillatoriales</taxon>
        <taxon>Microcoleaceae</taxon>
        <taxon>Planktothrix</taxon>
    </lineage>
</organism>
<comment type="caution">
    <text evidence="12">The sequence shown here is derived from an EMBL/GenBank/DDBJ whole genome shotgun (WGS) entry which is preliminary data.</text>
</comment>
<dbReference type="InterPro" id="IPR006483">
    <property type="entry name" value="CRISPR-assoc_Cas3_HD"/>
</dbReference>
<dbReference type="Gene3D" id="1.10.3210.30">
    <property type="match status" value="1"/>
</dbReference>
<proteinExistence type="inferred from homology"/>
<dbReference type="Pfam" id="PF22590">
    <property type="entry name" value="Cas3-like_C_2"/>
    <property type="match status" value="1"/>
</dbReference>
<dbReference type="GO" id="GO:0004518">
    <property type="term" value="F:nuclease activity"/>
    <property type="evidence" value="ECO:0007669"/>
    <property type="project" value="UniProtKB-KW"/>
</dbReference>
<evidence type="ECO:0000313" key="13">
    <source>
        <dbReference type="Proteomes" id="UP000182190"/>
    </source>
</evidence>
<keyword evidence="4" id="KW-0479">Metal-binding</keyword>
<keyword evidence="3" id="KW-0540">Nuclease</keyword>
<evidence type="ECO:0000256" key="2">
    <source>
        <dbReference type="ARBA" id="ARBA00009046"/>
    </source>
</evidence>
<dbReference type="InterPro" id="IPR050079">
    <property type="entry name" value="DEAD_box_RNA_helicase"/>
</dbReference>
<gene>
    <name evidence="12" type="ORF">PL9631_1050015</name>
</gene>
<dbReference type="GO" id="GO:0003676">
    <property type="term" value="F:nucleic acid binding"/>
    <property type="evidence" value="ECO:0007669"/>
    <property type="project" value="InterPro"/>
</dbReference>
<dbReference type="AlphaFoldDB" id="A0A7Z9BFS1"/>
<protein>
    <recommendedName>
        <fullName evidence="14">CRISPR-associated helicase Cas3</fullName>
    </recommendedName>
</protein>
<sequence length="762" mass="87122">MQKPLLAKGLKYGELTLEQHLRDTEVAARAIFKGRILHNWCRFFKVKDSSQFLTHLQISALFHDMGKANAEFDAAVRSRQFIQQALRHEWLSALILHIPSVRQWLTPSGLDLEIITAAVLSHHLKAHPEDWGKPRRLMKRGDAIELFLDHPQVINTLEKIAKLAKIQGLPKLPHQWIAEDRFWQDIYENVSDTAFDFEGEIADNLERRSLLLAVKAGLIASDSVASGIFRVKSSQEIEQWVEEILHQSAVITAEEIETKILQPRYTQISQKSGKSFQLKSFQEDALTLGDRVLLLSGCGTGKTLFAYKWQQAIVDRYSVSHLIFLYPTRGTATEGFKDYVSWAPESDASLLTGTAKYELQAMRDNPQESDKDFTTDERLFALGFWGKRFFSATVDQFLSFITHSYSGICLLPVLTNSVVVIDEIHSFSRGMFDHLISLLENFDIPVLCMTATLPKTRKQELEKQGLKVYSSVADQELETEEKRPRYLIHANLNETHENSLATAYQQVQKSYAEGHCILWVVNTVDRCRQIGAKLEKDFGLETLIYHSRFKLLDRKNRHEETIKSFAFQREKRKPIIAITTQVCEMSLDLDADILITELAPISSLVQRFGRSNRSSERLKDFRSQIFVYEPPNIKPYQKQELEAARKFMGEVCGEVSPWNLAEKLLQYSPSERLADGGSSFVNSGYYAESKSFRGDEEDYSVSAILNSDLQEVKTIIDNKGSLEPYILPIPKKYKLDEKPAWMPRYLALADSHFYCPKRGFGA</sequence>
<dbReference type="RefSeq" id="WP_083623603.1">
    <property type="nucleotide sequence ID" value="NZ_LR735026.1"/>
</dbReference>
<dbReference type="PANTHER" id="PTHR47959">
    <property type="entry name" value="ATP-DEPENDENT RNA HELICASE RHLE-RELATED"/>
    <property type="match status" value="1"/>
</dbReference>
<evidence type="ECO:0000313" key="12">
    <source>
        <dbReference type="EMBL" id="VXD12141.1"/>
    </source>
</evidence>
<evidence type="ECO:0000256" key="8">
    <source>
        <dbReference type="ARBA" id="ARBA00022840"/>
    </source>
</evidence>
<evidence type="ECO:0000256" key="1">
    <source>
        <dbReference type="ARBA" id="ARBA00006847"/>
    </source>
</evidence>
<name>A0A7Z9BFS1_9CYAN</name>
<dbReference type="EMBL" id="CZCS02000008">
    <property type="protein sequence ID" value="VXD12141.1"/>
    <property type="molecule type" value="Genomic_DNA"/>
</dbReference>
<dbReference type="GO" id="GO:0046872">
    <property type="term" value="F:metal ion binding"/>
    <property type="evidence" value="ECO:0007669"/>
    <property type="project" value="UniProtKB-KW"/>
</dbReference>
<dbReference type="Pfam" id="PF18019">
    <property type="entry name" value="Cas3_HD"/>
    <property type="match status" value="1"/>
</dbReference>
<dbReference type="PANTHER" id="PTHR47959:SF16">
    <property type="entry name" value="CRISPR-ASSOCIATED NUCLEASE_HELICASE CAS3-RELATED"/>
    <property type="match status" value="1"/>
</dbReference>
<dbReference type="InterPro" id="IPR038257">
    <property type="entry name" value="CRISPR-assoc_Cas3_HD_sf"/>
</dbReference>
<dbReference type="GO" id="GO:0051607">
    <property type="term" value="P:defense response to virus"/>
    <property type="evidence" value="ECO:0007669"/>
    <property type="project" value="UniProtKB-KW"/>
</dbReference>
<evidence type="ECO:0000256" key="9">
    <source>
        <dbReference type="ARBA" id="ARBA00023118"/>
    </source>
</evidence>
<evidence type="ECO:0000256" key="6">
    <source>
        <dbReference type="ARBA" id="ARBA00022801"/>
    </source>
</evidence>
<dbReference type="Pfam" id="PF00270">
    <property type="entry name" value="DEAD"/>
    <property type="match status" value="1"/>
</dbReference>
<evidence type="ECO:0000256" key="4">
    <source>
        <dbReference type="ARBA" id="ARBA00022723"/>
    </source>
</evidence>
<keyword evidence="8" id="KW-0067">ATP-binding</keyword>
<dbReference type="InterPro" id="IPR011545">
    <property type="entry name" value="DEAD/DEAH_box_helicase_dom"/>
</dbReference>
<comment type="similarity">
    <text evidence="1">In the N-terminal section; belongs to the CRISPR-associated nuclease Cas3-HD family.</text>
</comment>
<dbReference type="SUPFAM" id="SSF52540">
    <property type="entry name" value="P-loop containing nucleoside triphosphate hydrolases"/>
    <property type="match status" value="1"/>
</dbReference>